<keyword evidence="6" id="KW-1185">Reference proteome</keyword>
<dbReference type="PANTHER" id="PTHR30204:SF94">
    <property type="entry name" value="HEAVY METAL-DEPENDENT TRANSCRIPTIONAL REGULATOR HI_0293-RELATED"/>
    <property type="match status" value="1"/>
</dbReference>
<dbReference type="SMART" id="SM00422">
    <property type="entry name" value="HTH_MERR"/>
    <property type="match status" value="1"/>
</dbReference>
<evidence type="ECO:0000313" key="5">
    <source>
        <dbReference type="EMBL" id="MFD2094190.1"/>
    </source>
</evidence>
<dbReference type="PANTHER" id="PTHR30204">
    <property type="entry name" value="REDOX-CYCLING DRUG-SENSING TRANSCRIPTIONAL ACTIVATOR SOXR"/>
    <property type="match status" value="1"/>
</dbReference>
<accession>A0ABW4XFI2</accession>
<dbReference type="Proteomes" id="UP001597402">
    <property type="component" value="Unassembled WGS sequence"/>
</dbReference>
<dbReference type="SUPFAM" id="SSF46955">
    <property type="entry name" value="Putative DNA-binding domain"/>
    <property type="match status" value="1"/>
</dbReference>
<dbReference type="InterPro" id="IPR009061">
    <property type="entry name" value="DNA-bd_dom_put_sf"/>
</dbReference>
<sequence>MTPTAARALRVSDLATAVGVRPDTVRYYERVGLLPPPNRTPGGYRTYDEVAVDRLRFIRGAQRLGLRLVDIRHLLAVRDTGACPCEPAEQLLLRRLAEVDAEIARLTALRTEMAAMAAALPATECASPSPGSWCPPTEGGDLTCSC</sequence>
<organism evidence="5 6">
    <name type="scientific">Blastococcus deserti</name>
    <dbReference type="NCBI Taxonomy" id="2259033"/>
    <lineage>
        <taxon>Bacteria</taxon>
        <taxon>Bacillati</taxon>
        <taxon>Actinomycetota</taxon>
        <taxon>Actinomycetes</taxon>
        <taxon>Geodermatophilales</taxon>
        <taxon>Geodermatophilaceae</taxon>
        <taxon>Blastococcus</taxon>
    </lineage>
</organism>
<dbReference type="EMBL" id="JBHUHP010000030">
    <property type="protein sequence ID" value="MFD2094190.1"/>
    <property type="molecule type" value="Genomic_DNA"/>
</dbReference>
<dbReference type="PROSITE" id="PS50937">
    <property type="entry name" value="HTH_MERR_2"/>
    <property type="match status" value="1"/>
</dbReference>
<proteinExistence type="predicted"/>
<dbReference type="Pfam" id="PF13411">
    <property type="entry name" value="MerR_1"/>
    <property type="match status" value="1"/>
</dbReference>
<evidence type="ECO:0000256" key="3">
    <source>
        <dbReference type="ARBA" id="ARBA00023163"/>
    </source>
</evidence>
<dbReference type="InterPro" id="IPR000551">
    <property type="entry name" value="MerR-type_HTH_dom"/>
</dbReference>
<dbReference type="RefSeq" id="WP_376880755.1">
    <property type="nucleotide sequence ID" value="NZ_JBHUHP010000030.1"/>
</dbReference>
<evidence type="ECO:0000259" key="4">
    <source>
        <dbReference type="PROSITE" id="PS50937"/>
    </source>
</evidence>
<evidence type="ECO:0000313" key="6">
    <source>
        <dbReference type="Proteomes" id="UP001597402"/>
    </source>
</evidence>
<dbReference type="Gene3D" id="1.10.1660.10">
    <property type="match status" value="1"/>
</dbReference>
<dbReference type="PRINTS" id="PR00040">
    <property type="entry name" value="HTHMERR"/>
</dbReference>
<comment type="caution">
    <text evidence="5">The sequence shown here is derived from an EMBL/GenBank/DDBJ whole genome shotgun (WGS) entry which is preliminary data.</text>
</comment>
<dbReference type="InterPro" id="IPR047057">
    <property type="entry name" value="MerR_fam"/>
</dbReference>
<dbReference type="CDD" id="cd04770">
    <property type="entry name" value="HTH_HMRTR"/>
    <property type="match status" value="1"/>
</dbReference>
<reference evidence="6" key="1">
    <citation type="journal article" date="2019" name="Int. J. Syst. Evol. Microbiol.">
        <title>The Global Catalogue of Microorganisms (GCM) 10K type strain sequencing project: providing services to taxonomists for standard genome sequencing and annotation.</title>
        <authorList>
            <consortium name="The Broad Institute Genomics Platform"/>
            <consortium name="The Broad Institute Genome Sequencing Center for Infectious Disease"/>
            <person name="Wu L."/>
            <person name="Ma J."/>
        </authorList>
    </citation>
    <scope>NUCLEOTIDE SEQUENCE [LARGE SCALE GENOMIC DNA]</scope>
    <source>
        <strain evidence="6">JCM 3338</strain>
    </source>
</reference>
<keyword evidence="1" id="KW-0805">Transcription regulation</keyword>
<evidence type="ECO:0000256" key="1">
    <source>
        <dbReference type="ARBA" id="ARBA00023015"/>
    </source>
</evidence>
<protein>
    <submittedName>
        <fullName evidence="5">Heavy metal-responsive transcriptional regulator</fullName>
    </submittedName>
</protein>
<name>A0ABW4XFI2_9ACTN</name>
<gene>
    <name evidence="5" type="ORF">ACFSHS_21695</name>
</gene>
<keyword evidence="2" id="KW-0238">DNA-binding</keyword>
<feature type="domain" description="HTH merR-type" evidence="4">
    <location>
        <begin position="8"/>
        <end position="77"/>
    </location>
</feature>
<evidence type="ECO:0000256" key="2">
    <source>
        <dbReference type="ARBA" id="ARBA00023125"/>
    </source>
</evidence>
<keyword evidence="3" id="KW-0804">Transcription</keyword>